<reference evidence="1 2" key="1">
    <citation type="submission" date="2023-05" db="EMBL/GenBank/DDBJ databases">
        <title>B98-5 Cell Line De Novo Hybrid Assembly: An Optical Mapping Approach.</title>
        <authorList>
            <person name="Kananen K."/>
            <person name="Auerbach J.A."/>
            <person name="Kautto E."/>
            <person name="Blachly J.S."/>
        </authorList>
    </citation>
    <scope>NUCLEOTIDE SEQUENCE [LARGE SCALE GENOMIC DNA]</scope>
    <source>
        <strain evidence="1">B95-8</strain>
        <tissue evidence="1">Cell line</tissue>
    </source>
</reference>
<comment type="caution">
    <text evidence="1">The sequence shown here is derived from an EMBL/GenBank/DDBJ whole genome shotgun (WGS) entry which is preliminary data.</text>
</comment>
<accession>A0ABQ9V8Q4</accession>
<keyword evidence="2" id="KW-1185">Reference proteome</keyword>
<dbReference type="EMBL" id="JASSZA010000007">
    <property type="protein sequence ID" value="KAK2105754.1"/>
    <property type="molecule type" value="Genomic_DNA"/>
</dbReference>
<dbReference type="Proteomes" id="UP001266305">
    <property type="component" value="Unassembled WGS sequence"/>
</dbReference>
<sequence>SAHRYGKLSLFTATPSHMAMPCRSCARDPPKALPPRLAAGGLRACHKGVWSLQSLCLVQLRLVWIRSNPPGTSRTH</sequence>
<gene>
    <name evidence="1" type="ORF">P7K49_015268</name>
</gene>
<feature type="non-terminal residue" evidence="1">
    <location>
        <position position="1"/>
    </location>
</feature>
<organism evidence="1 2">
    <name type="scientific">Saguinus oedipus</name>
    <name type="common">Cotton-top tamarin</name>
    <name type="synonym">Oedipomidas oedipus</name>
    <dbReference type="NCBI Taxonomy" id="9490"/>
    <lineage>
        <taxon>Eukaryota</taxon>
        <taxon>Metazoa</taxon>
        <taxon>Chordata</taxon>
        <taxon>Craniata</taxon>
        <taxon>Vertebrata</taxon>
        <taxon>Euteleostomi</taxon>
        <taxon>Mammalia</taxon>
        <taxon>Eutheria</taxon>
        <taxon>Euarchontoglires</taxon>
        <taxon>Primates</taxon>
        <taxon>Haplorrhini</taxon>
        <taxon>Platyrrhini</taxon>
        <taxon>Cebidae</taxon>
        <taxon>Callitrichinae</taxon>
        <taxon>Saguinus</taxon>
    </lineage>
</organism>
<proteinExistence type="predicted"/>
<protein>
    <submittedName>
        <fullName evidence="1">Uncharacterized protein</fullName>
    </submittedName>
</protein>
<name>A0ABQ9V8Q4_SAGOE</name>
<evidence type="ECO:0000313" key="1">
    <source>
        <dbReference type="EMBL" id="KAK2105754.1"/>
    </source>
</evidence>
<evidence type="ECO:0000313" key="2">
    <source>
        <dbReference type="Proteomes" id="UP001266305"/>
    </source>
</evidence>